<reference evidence="5 6" key="1">
    <citation type="submission" date="2016-10" db="EMBL/GenBank/DDBJ databases">
        <authorList>
            <person name="de Groot N.N."/>
        </authorList>
    </citation>
    <scope>NUCLEOTIDE SEQUENCE [LARGE SCALE GENOMIC DNA]</scope>
    <source>
        <strain evidence="5 6">DSM 40306</strain>
    </source>
</reference>
<keyword evidence="2" id="KW-0328">Glycosyltransferase</keyword>
<dbReference type="GO" id="GO:0016757">
    <property type="term" value="F:glycosyltransferase activity"/>
    <property type="evidence" value="ECO:0007669"/>
    <property type="project" value="UniProtKB-KW"/>
</dbReference>
<accession>A0A1H5BCP5</accession>
<evidence type="ECO:0000256" key="2">
    <source>
        <dbReference type="ARBA" id="ARBA00022676"/>
    </source>
</evidence>
<evidence type="ECO:0000256" key="1">
    <source>
        <dbReference type="ARBA" id="ARBA00006739"/>
    </source>
</evidence>
<organism evidence="5 6">
    <name type="scientific">Streptomyces misionensis</name>
    <dbReference type="NCBI Taxonomy" id="67331"/>
    <lineage>
        <taxon>Bacteria</taxon>
        <taxon>Bacillati</taxon>
        <taxon>Actinomycetota</taxon>
        <taxon>Actinomycetes</taxon>
        <taxon>Kitasatosporales</taxon>
        <taxon>Streptomycetaceae</taxon>
        <taxon>Streptomyces</taxon>
    </lineage>
</organism>
<protein>
    <submittedName>
        <fullName evidence="5">Glycosyl transferase family 2</fullName>
    </submittedName>
</protein>
<evidence type="ECO:0000313" key="5">
    <source>
        <dbReference type="EMBL" id="SED52185.1"/>
    </source>
</evidence>
<sequence length="373" mass="40934">MLSPETKDGPTDMTATGTPRVSVVCPTYNRSRAITRTIDSVRAQTVGDWELLVVSDGCDDDTEDWVARAAAEDPRVRLLRVARSGHPSGPRNAGLAAARGAYVAYLDHDDTWHPHHLRVVLGMLEGGAEMVATGCEYRDAAGREVAPLPPLSCCWHPQLQLMGPMFEPSRVAHRRGLVEAVGGWRAGAGLEDWDLWLRLADAGHVFRTVLEPTAVLLTDGGTRRHRMPRPHRMPLITMTDARAAHALLLELRAGRHDAAFRAACLADMREWYTRMAADRTFARPADWHGDLETEVERVVTGAGRLFEELVLVPERGRFALAKNLLCARPEHARRATELLPAIQPRQLRLLRELAGPAACAPAGSSDPALVPGQ</sequence>
<evidence type="ECO:0000313" key="6">
    <source>
        <dbReference type="Proteomes" id="UP000182375"/>
    </source>
</evidence>
<evidence type="ECO:0000256" key="3">
    <source>
        <dbReference type="ARBA" id="ARBA00022679"/>
    </source>
</evidence>
<gene>
    <name evidence="5" type="ORF">SAMN04490357_5042</name>
</gene>
<dbReference type="STRING" id="67331.SAMN04490357_5042"/>
<keyword evidence="3 5" id="KW-0808">Transferase</keyword>
<proteinExistence type="inferred from homology"/>
<dbReference type="AlphaFoldDB" id="A0A1H5BCP5"/>
<evidence type="ECO:0000259" key="4">
    <source>
        <dbReference type="Pfam" id="PF00535"/>
    </source>
</evidence>
<dbReference type="SUPFAM" id="SSF53448">
    <property type="entry name" value="Nucleotide-diphospho-sugar transferases"/>
    <property type="match status" value="1"/>
</dbReference>
<dbReference type="EMBL" id="FNTD01000004">
    <property type="protein sequence ID" value="SED52185.1"/>
    <property type="molecule type" value="Genomic_DNA"/>
</dbReference>
<comment type="similarity">
    <text evidence="1">Belongs to the glycosyltransferase 2 family.</text>
</comment>
<feature type="domain" description="Glycosyltransferase 2-like" evidence="4">
    <location>
        <begin position="22"/>
        <end position="145"/>
    </location>
</feature>
<dbReference type="InterPro" id="IPR029044">
    <property type="entry name" value="Nucleotide-diphossugar_trans"/>
</dbReference>
<name>A0A1H5BCP5_9ACTN</name>
<dbReference type="PANTHER" id="PTHR43685">
    <property type="entry name" value="GLYCOSYLTRANSFERASE"/>
    <property type="match status" value="1"/>
</dbReference>
<dbReference type="InterPro" id="IPR050834">
    <property type="entry name" value="Glycosyltransf_2"/>
</dbReference>
<dbReference type="PANTHER" id="PTHR43685:SF5">
    <property type="entry name" value="GLYCOSYLTRANSFERASE EPSE-RELATED"/>
    <property type="match status" value="1"/>
</dbReference>
<dbReference type="InterPro" id="IPR001173">
    <property type="entry name" value="Glyco_trans_2-like"/>
</dbReference>
<dbReference type="Gene3D" id="3.90.550.10">
    <property type="entry name" value="Spore Coat Polysaccharide Biosynthesis Protein SpsA, Chain A"/>
    <property type="match status" value="1"/>
</dbReference>
<dbReference type="Pfam" id="PF00535">
    <property type="entry name" value="Glycos_transf_2"/>
    <property type="match status" value="1"/>
</dbReference>
<dbReference type="Proteomes" id="UP000182375">
    <property type="component" value="Unassembled WGS sequence"/>
</dbReference>